<protein>
    <recommendedName>
        <fullName evidence="2">DUF6594 domain-containing protein</fullName>
    </recommendedName>
</protein>
<proteinExistence type="predicted"/>
<dbReference type="Proteomes" id="UP001521116">
    <property type="component" value="Unassembled WGS sequence"/>
</dbReference>
<keyword evidence="1" id="KW-1133">Transmembrane helix</keyword>
<feature type="transmembrane region" description="Helical" evidence="1">
    <location>
        <begin position="260"/>
        <end position="279"/>
    </location>
</feature>
<evidence type="ECO:0000313" key="4">
    <source>
        <dbReference type="Proteomes" id="UP001521116"/>
    </source>
</evidence>
<dbReference type="InterPro" id="IPR046529">
    <property type="entry name" value="DUF6594"/>
</dbReference>
<keyword evidence="1" id="KW-0812">Transmembrane</keyword>
<evidence type="ECO:0000256" key="1">
    <source>
        <dbReference type="SAM" id="Phobius"/>
    </source>
</evidence>
<keyword evidence="4" id="KW-1185">Reference proteome</keyword>
<evidence type="ECO:0000313" key="3">
    <source>
        <dbReference type="EMBL" id="KAL1628562.1"/>
    </source>
</evidence>
<comment type="caution">
    <text evidence="3">The sequence shown here is derived from an EMBL/GenBank/DDBJ whole genome shotgun (WGS) entry which is preliminary data.</text>
</comment>
<name>A0ABR3SSJ5_9PEZI</name>
<dbReference type="PANTHER" id="PTHR34502:SF5">
    <property type="entry name" value="DUF6594 DOMAIN-CONTAINING PROTEIN"/>
    <property type="match status" value="1"/>
</dbReference>
<reference evidence="3 4" key="1">
    <citation type="submission" date="2024-02" db="EMBL/GenBank/DDBJ databases">
        <title>De novo assembly and annotation of 12 fungi associated with fruit tree decline syndrome in Ontario, Canada.</title>
        <authorList>
            <person name="Sulman M."/>
            <person name="Ellouze W."/>
            <person name="Ilyukhin E."/>
        </authorList>
    </citation>
    <scope>NUCLEOTIDE SEQUENCE [LARGE SCALE GENOMIC DNA]</scope>
    <source>
        <strain evidence="3 4">M1-105</strain>
    </source>
</reference>
<feature type="transmembrane region" description="Helical" evidence="1">
    <location>
        <begin position="230"/>
        <end position="253"/>
    </location>
</feature>
<organism evidence="3 4">
    <name type="scientific">Neofusicoccum ribis</name>
    <dbReference type="NCBI Taxonomy" id="45134"/>
    <lineage>
        <taxon>Eukaryota</taxon>
        <taxon>Fungi</taxon>
        <taxon>Dikarya</taxon>
        <taxon>Ascomycota</taxon>
        <taxon>Pezizomycotina</taxon>
        <taxon>Dothideomycetes</taxon>
        <taxon>Dothideomycetes incertae sedis</taxon>
        <taxon>Botryosphaeriales</taxon>
        <taxon>Botryosphaeriaceae</taxon>
        <taxon>Neofusicoccum</taxon>
    </lineage>
</organism>
<evidence type="ECO:0000259" key="2">
    <source>
        <dbReference type="Pfam" id="PF20237"/>
    </source>
</evidence>
<accession>A0ABR3SSJ5</accession>
<sequence>MAEMENQTDGLPPGYPKLAEQMSFFPEKAIFRRFGFLNNLNILYLQAELMDIEDRLRTMQRVDSTKPGPERYYATDWDFLQRGDSAQLKLVLQAREKLDQYSGWPSSIANERRPLTPRADTALLQQSRLLHLKFPARSDLSYLQSYLASRHMGPRALDGLDSEVWGTDRDPRGHSPDIVALLPRKRRDMFSHLVTERGAEAWFRFGLDRLSKPSPVHGMVAYEESTLHRLTYLVATALASLLPIVSIVVLYFVGSMEARLGIIAAFNVLTSFCLAFFTAAKRTDVFAVAAAFSALQVVFVQGGGGGTSCG</sequence>
<dbReference type="PANTHER" id="PTHR34502">
    <property type="entry name" value="DUF6594 DOMAIN-CONTAINING PROTEIN-RELATED"/>
    <property type="match status" value="1"/>
</dbReference>
<dbReference type="EMBL" id="JAJVDC020000061">
    <property type="protein sequence ID" value="KAL1628562.1"/>
    <property type="molecule type" value="Genomic_DNA"/>
</dbReference>
<feature type="domain" description="DUF6594" evidence="2">
    <location>
        <begin position="15"/>
        <end position="297"/>
    </location>
</feature>
<gene>
    <name evidence="3" type="ORF">SLS56_005794</name>
</gene>
<dbReference type="Pfam" id="PF20237">
    <property type="entry name" value="DUF6594"/>
    <property type="match status" value="1"/>
</dbReference>
<feature type="transmembrane region" description="Helical" evidence="1">
    <location>
        <begin position="285"/>
        <end position="304"/>
    </location>
</feature>
<keyword evidence="1" id="KW-0472">Membrane</keyword>